<protein>
    <recommendedName>
        <fullName evidence="3">DNA topoisomerase (ATP-hydrolyzing)</fullName>
        <ecNumber evidence="3">5.6.2.2</ecNumber>
    </recommendedName>
</protein>
<dbReference type="PANTHER" id="PTHR43493">
    <property type="entry name" value="DNA GYRASE/TOPOISOMERASE SUBUNIT A"/>
    <property type="match status" value="1"/>
</dbReference>
<evidence type="ECO:0000256" key="7">
    <source>
        <dbReference type="PROSITE-ProRule" id="PRU01384"/>
    </source>
</evidence>
<evidence type="ECO:0000313" key="11">
    <source>
        <dbReference type="Proteomes" id="UP000255284"/>
    </source>
</evidence>
<dbReference type="SMART" id="SM00434">
    <property type="entry name" value="TOP4c"/>
    <property type="match status" value="1"/>
</dbReference>
<dbReference type="InterPro" id="IPR006691">
    <property type="entry name" value="GyrA/parC_rep"/>
</dbReference>
<dbReference type="GO" id="GO:0009330">
    <property type="term" value="C:DNA topoisomerase type II (double strand cut, ATP-hydrolyzing) complex"/>
    <property type="evidence" value="ECO:0007669"/>
    <property type="project" value="TreeGrafter"/>
</dbReference>
<dbReference type="GO" id="GO:0005737">
    <property type="term" value="C:cytoplasm"/>
    <property type="evidence" value="ECO:0007669"/>
    <property type="project" value="TreeGrafter"/>
</dbReference>
<keyword evidence="8" id="KW-0175">Coiled coil</keyword>
<dbReference type="InterPro" id="IPR050220">
    <property type="entry name" value="Type_II_DNA_Topoisomerases"/>
</dbReference>
<dbReference type="Gene3D" id="3.30.1360.40">
    <property type="match status" value="1"/>
</dbReference>
<dbReference type="Gene3D" id="2.120.10.90">
    <property type="entry name" value="DNA gyrase/topoisomerase IV, subunit A, C-terminal"/>
    <property type="match status" value="1"/>
</dbReference>
<dbReference type="GeneID" id="61167866"/>
<reference evidence="10 11" key="1">
    <citation type="submission" date="2018-06" db="EMBL/GenBank/DDBJ databases">
        <authorList>
            <consortium name="Pathogen Informatics"/>
            <person name="Doyle S."/>
        </authorList>
    </citation>
    <scope>NUCLEOTIDE SEQUENCE [LARGE SCALE GENOMIC DNA]</scope>
    <source>
        <strain evidence="10 11">NCTC11819</strain>
    </source>
</reference>
<keyword evidence="6 7" id="KW-0413">Isomerase</keyword>
<dbReference type="NCBIfam" id="NF004044">
    <property type="entry name" value="PRK05561.1"/>
    <property type="match status" value="1"/>
</dbReference>
<evidence type="ECO:0000256" key="6">
    <source>
        <dbReference type="ARBA" id="ARBA00023235"/>
    </source>
</evidence>
<dbReference type="InterPro" id="IPR013760">
    <property type="entry name" value="Topo_IIA-like_dom_sf"/>
</dbReference>
<feature type="active site" description="O-(5'-phospho-DNA)-tyrosine intermediate" evidence="7">
    <location>
        <position position="152"/>
    </location>
</feature>
<dbReference type="CDD" id="cd00187">
    <property type="entry name" value="TOP4c"/>
    <property type="match status" value="1"/>
</dbReference>
<evidence type="ECO:0000313" key="10">
    <source>
        <dbReference type="EMBL" id="STO17492.1"/>
    </source>
</evidence>
<dbReference type="SUPFAM" id="SSF101904">
    <property type="entry name" value="GyrA/ParC C-terminal domain-like"/>
    <property type="match status" value="1"/>
</dbReference>
<dbReference type="PROSITE" id="PS52040">
    <property type="entry name" value="TOPO_IIA"/>
    <property type="match status" value="1"/>
</dbReference>
<dbReference type="GO" id="GO:0003677">
    <property type="term" value="F:DNA binding"/>
    <property type="evidence" value="ECO:0007669"/>
    <property type="project" value="UniProtKB-UniRule"/>
</dbReference>
<comment type="similarity">
    <text evidence="2">Belongs to the type II topoisomerase GyrA/ParC subunit family.</text>
</comment>
<evidence type="ECO:0000256" key="1">
    <source>
        <dbReference type="ARBA" id="ARBA00000185"/>
    </source>
</evidence>
<dbReference type="Proteomes" id="UP000255284">
    <property type="component" value="Unassembled WGS sequence"/>
</dbReference>
<evidence type="ECO:0000256" key="3">
    <source>
        <dbReference type="ARBA" id="ARBA00012895"/>
    </source>
</evidence>
<evidence type="ECO:0000259" key="9">
    <source>
        <dbReference type="PROSITE" id="PS52040"/>
    </source>
</evidence>
<dbReference type="InterPro" id="IPR013758">
    <property type="entry name" value="Topo_IIA_A/C_ab"/>
</dbReference>
<dbReference type="AlphaFoldDB" id="A0A2J9KQZ9"/>
<dbReference type="FunFam" id="1.10.268.10:FF:000001">
    <property type="entry name" value="DNA gyrase subunit A"/>
    <property type="match status" value="1"/>
</dbReference>
<comment type="caution">
    <text evidence="10">The sequence shown here is derived from an EMBL/GenBank/DDBJ whole genome shotgun (WGS) entry which is preliminary data.</text>
</comment>
<keyword evidence="4 7" id="KW-0799">Topoisomerase</keyword>
<dbReference type="FunFam" id="3.30.1360.40:FF:000002">
    <property type="entry name" value="DNA gyrase subunit A"/>
    <property type="match status" value="1"/>
</dbReference>
<dbReference type="EC" id="5.6.2.2" evidence="3"/>
<dbReference type="InterPro" id="IPR035516">
    <property type="entry name" value="Gyrase/topoIV_suA_C"/>
</dbReference>
<sequence>MSGLAGCFEDYRRGIREISRVCFMIIPMSNSSETTVDHIEDIDVIEEMENSFLEYALSVIHSRALPDAKDGLKPVQRRILFQMKQMGLTPDKGHVKSSRVVGEVMGKLHPHGDAAIYDALVHLAQPFNLRVPLVDGHGNFGSPDDGPAAARYTEARLAQASLYLVEGLDEDTVDFVPNYDNQFQQPAVLPAAFPNLLVNGVNGIAVGVATNIPPHNVGETIAGAIHLLDHPDASLEDLMRFCPGPDLPGGGVIVGTAGIREAYETGRGVFVTRARATIEQVTARKRGIVVTELPYMVGPEKVAEKLKDAVSSGKIKGVSGWQDLSDRKNGLRLVIEVKTGFHPEAVLASLYKHTPLQESFGINTVALVDGEVKTLGLRAALQVFVDHRIEVTRRRSEFRLRKKRERLHLVDGLLIAVLNLDEVIEVIRSSDDSAAARARLISVFDLSEPQAEYILELKLRRLTKFSRLELEAEADELRAAIAELEAVLASTEKLHGVVRRELQDTATALSSPRRTLLLEEDGTAVAAAEDDLAPAVGVTLTSEVPLEVTDEPCRIVWSATGEAARIDASVSFERPAGIPIAGSCETRTRGVFGVVTSSGFVVRLDTLTLPPAKTVADGEDMTWSFEGAPPLAAAANLEEGETVVGILSLDEDEIVGIITESGVIKRMRPDYPSTQNRFPIINLDDTDQVVFAGAAGDDAQFVLVSTDAQLLRTPASAVRPQGRNAGGVAGMSLRPNTKVLAGAILPELEVASTVVATVATVMDAMPGANQSSVKLTPLDRYPIKGRGGQGVRAQRFLKGEYALGKAFVGQDPVVALGDRSESVALPPLDERRDASGSALKSQIVVFG</sequence>
<dbReference type="PANTHER" id="PTHR43493:SF5">
    <property type="entry name" value="DNA GYRASE SUBUNIT A, CHLOROPLASTIC_MITOCHONDRIAL"/>
    <property type="match status" value="1"/>
</dbReference>
<dbReference type="SUPFAM" id="SSF56719">
    <property type="entry name" value="Type II DNA topoisomerase"/>
    <property type="match status" value="1"/>
</dbReference>
<evidence type="ECO:0000256" key="2">
    <source>
        <dbReference type="ARBA" id="ARBA00008263"/>
    </source>
</evidence>
<accession>A0A2J9KQZ9</accession>
<dbReference type="GO" id="GO:0005524">
    <property type="term" value="F:ATP binding"/>
    <property type="evidence" value="ECO:0007669"/>
    <property type="project" value="InterPro"/>
</dbReference>
<evidence type="ECO:0000256" key="5">
    <source>
        <dbReference type="ARBA" id="ARBA00023125"/>
    </source>
</evidence>
<dbReference type="GO" id="GO:0034335">
    <property type="term" value="F:DNA negative supercoiling activity"/>
    <property type="evidence" value="ECO:0007669"/>
    <property type="project" value="UniProtKB-ARBA"/>
</dbReference>
<name>A0A2J9KQZ9_9ACTO</name>
<feature type="coiled-coil region" evidence="8">
    <location>
        <begin position="467"/>
        <end position="494"/>
    </location>
</feature>
<evidence type="ECO:0000256" key="8">
    <source>
        <dbReference type="SAM" id="Coils"/>
    </source>
</evidence>
<dbReference type="Gene3D" id="1.10.268.10">
    <property type="entry name" value="Topoisomerase, domain 3"/>
    <property type="match status" value="1"/>
</dbReference>
<dbReference type="InterPro" id="IPR013757">
    <property type="entry name" value="Topo_IIA_A_a_sf"/>
</dbReference>
<dbReference type="Pfam" id="PF03989">
    <property type="entry name" value="DNA_gyraseA_C"/>
    <property type="match status" value="2"/>
</dbReference>
<comment type="catalytic activity">
    <reaction evidence="1 7">
        <text>ATP-dependent breakage, passage and rejoining of double-stranded DNA.</text>
        <dbReference type="EC" id="5.6.2.2"/>
    </reaction>
</comment>
<dbReference type="Gene3D" id="3.90.199.10">
    <property type="entry name" value="Topoisomerase II, domain 5"/>
    <property type="match status" value="1"/>
</dbReference>
<organism evidence="10 11">
    <name type="scientific">Mobiluncus mulieris</name>
    <dbReference type="NCBI Taxonomy" id="2052"/>
    <lineage>
        <taxon>Bacteria</taxon>
        <taxon>Bacillati</taxon>
        <taxon>Actinomycetota</taxon>
        <taxon>Actinomycetes</taxon>
        <taxon>Actinomycetales</taxon>
        <taxon>Actinomycetaceae</taxon>
        <taxon>Mobiluncus</taxon>
    </lineage>
</organism>
<dbReference type="RefSeq" id="WP_004018045.1">
    <property type="nucleotide sequence ID" value="NZ_CAMPNB010000003.1"/>
</dbReference>
<feature type="domain" description="Topo IIA-type catalytic" evidence="9">
    <location>
        <begin position="65"/>
        <end position="532"/>
    </location>
</feature>
<dbReference type="EMBL" id="UGGQ01000006">
    <property type="protein sequence ID" value="STO17492.1"/>
    <property type="molecule type" value="Genomic_DNA"/>
</dbReference>
<evidence type="ECO:0000256" key="4">
    <source>
        <dbReference type="ARBA" id="ARBA00023029"/>
    </source>
</evidence>
<gene>
    <name evidence="10" type="primary">gyrA_2</name>
    <name evidence="10" type="ORF">NCTC11819_02086</name>
</gene>
<dbReference type="InterPro" id="IPR002205">
    <property type="entry name" value="Topo_IIA_dom_A"/>
</dbReference>
<keyword evidence="5 7" id="KW-0238">DNA-binding</keyword>
<dbReference type="Pfam" id="PF00521">
    <property type="entry name" value="DNA_topoisoIV"/>
    <property type="match status" value="1"/>
</dbReference>
<proteinExistence type="inferred from homology"/>
<dbReference type="GO" id="GO:0006265">
    <property type="term" value="P:DNA topological change"/>
    <property type="evidence" value="ECO:0007669"/>
    <property type="project" value="UniProtKB-UniRule"/>
</dbReference>